<sequence>MPDSATDAFQLDARLEADTRAIGELGLSRLLLMNDSRFPWLILVPRRAQARELVDLSEADHAALSAEIRQVSQALRDLVPTDKLNVAALGNMVPQLHVHVIARTRGDAAWPGPVWGAGRAEPYDVAAAERLMAGLRARLGL</sequence>
<proteinExistence type="predicted"/>
<dbReference type="AlphaFoldDB" id="A0AAC9NZN2"/>
<dbReference type="Pfam" id="PF01230">
    <property type="entry name" value="HIT"/>
    <property type="match status" value="1"/>
</dbReference>
<accession>A0AAC9NZN2</accession>
<dbReference type="EMBL" id="CP018095">
    <property type="protein sequence ID" value="APF38662.1"/>
    <property type="molecule type" value="Genomic_DNA"/>
</dbReference>
<feature type="domain" description="HIT" evidence="2">
    <location>
        <begin position="41"/>
        <end position="110"/>
    </location>
</feature>
<dbReference type="InterPro" id="IPR011146">
    <property type="entry name" value="HIT-like"/>
</dbReference>
<evidence type="ECO:0000259" key="2">
    <source>
        <dbReference type="PROSITE" id="PS51084"/>
    </source>
</evidence>
<gene>
    <name evidence="3" type="ORF">BOQ54_16135</name>
</gene>
<organism evidence="3 4">
    <name type="scientific">Chelatococcus daeguensis</name>
    <dbReference type="NCBI Taxonomy" id="444444"/>
    <lineage>
        <taxon>Bacteria</taxon>
        <taxon>Pseudomonadati</taxon>
        <taxon>Pseudomonadota</taxon>
        <taxon>Alphaproteobacteria</taxon>
        <taxon>Hyphomicrobiales</taxon>
        <taxon>Chelatococcaceae</taxon>
        <taxon>Chelatococcus</taxon>
    </lineage>
</organism>
<keyword evidence="4" id="KW-1185">Reference proteome</keyword>
<comment type="caution">
    <text evidence="1">Lacks conserved residue(s) required for the propagation of feature annotation.</text>
</comment>
<dbReference type="PIRSF" id="PIRSF000714">
    <property type="entry name" value="HIT"/>
    <property type="match status" value="1"/>
</dbReference>
<name>A0AAC9NZN2_9HYPH</name>
<protein>
    <submittedName>
        <fullName evidence="3">HIT family protein</fullName>
    </submittedName>
</protein>
<dbReference type="GO" id="GO:0003824">
    <property type="term" value="F:catalytic activity"/>
    <property type="evidence" value="ECO:0007669"/>
    <property type="project" value="InterPro"/>
</dbReference>
<dbReference type="Proteomes" id="UP000182703">
    <property type="component" value="Chromosome"/>
</dbReference>
<dbReference type="KEGG" id="cdq:BOQ54_16135"/>
<evidence type="ECO:0000313" key="4">
    <source>
        <dbReference type="Proteomes" id="UP000182703"/>
    </source>
</evidence>
<dbReference type="RefSeq" id="WP_071924292.1">
    <property type="nucleotide sequence ID" value="NZ_CP018095.1"/>
</dbReference>
<dbReference type="Gene3D" id="3.30.428.10">
    <property type="entry name" value="HIT-like"/>
    <property type="match status" value="1"/>
</dbReference>
<dbReference type="InterPro" id="IPR026026">
    <property type="entry name" value="HIT_Hint"/>
</dbReference>
<reference evidence="3 4" key="1">
    <citation type="submission" date="2016-11" db="EMBL/GenBank/DDBJ databases">
        <title>Complete genome sequence of the aerobically denitrifying bacterium Chelatococcus daeguensis TAD1.</title>
        <authorList>
            <person name="Yang Y."/>
            <person name="Huang S."/>
            <person name="Lin E."/>
        </authorList>
    </citation>
    <scope>NUCLEOTIDE SEQUENCE [LARGE SCALE GENOMIC DNA]</scope>
    <source>
        <strain evidence="3 4">TAD1</strain>
    </source>
</reference>
<dbReference type="InterPro" id="IPR036265">
    <property type="entry name" value="HIT-like_sf"/>
</dbReference>
<dbReference type="SUPFAM" id="SSF54197">
    <property type="entry name" value="HIT-like"/>
    <property type="match status" value="1"/>
</dbReference>
<evidence type="ECO:0000313" key="3">
    <source>
        <dbReference type="EMBL" id="APF38662.1"/>
    </source>
</evidence>
<dbReference type="PROSITE" id="PS51084">
    <property type="entry name" value="HIT_2"/>
    <property type="match status" value="1"/>
</dbReference>
<evidence type="ECO:0000256" key="1">
    <source>
        <dbReference type="PROSITE-ProRule" id="PRU00464"/>
    </source>
</evidence>